<dbReference type="InterPro" id="IPR013783">
    <property type="entry name" value="Ig-like_fold"/>
</dbReference>
<dbReference type="FunFam" id="2.60.40.10:FF:000107">
    <property type="entry name" value="Myosin, light chain kinase a"/>
    <property type="match status" value="1"/>
</dbReference>
<evidence type="ECO:0000256" key="2">
    <source>
        <dbReference type="SAM" id="MobiDB-lite"/>
    </source>
</evidence>
<organism evidence="4">
    <name type="scientific">Arion vulgaris</name>
    <dbReference type="NCBI Taxonomy" id="1028688"/>
    <lineage>
        <taxon>Eukaryota</taxon>
        <taxon>Metazoa</taxon>
        <taxon>Spiralia</taxon>
        <taxon>Lophotrochozoa</taxon>
        <taxon>Mollusca</taxon>
        <taxon>Gastropoda</taxon>
        <taxon>Heterobranchia</taxon>
        <taxon>Euthyneura</taxon>
        <taxon>Panpulmonata</taxon>
        <taxon>Eupulmonata</taxon>
        <taxon>Stylommatophora</taxon>
        <taxon>Helicina</taxon>
        <taxon>Arionoidea</taxon>
        <taxon>Arionidae</taxon>
        <taxon>Arion</taxon>
    </lineage>
</organism>
<dbReference type="Gene3D" id="2.60.40.10">
    <property type="entry name" value="Immunoglobulins"/>
    <property type="match status" value="1"/>
</dbReference>
<proteinExistence type="predicted"/>
<dbReference type="SUPFAM" id="SSF48726">
    <property type="entry name" value="Immunoglobulin"/>
    <property type="match status" value="1"/>
</dbReference>
<dbReference type="InterPro" id="IPR036179">
    <property type="entry name" value="Ig-like_dom_sf"/>
</dbReference>
<dbReference type="PANTHER" id="PTHR47633:SF4">
    <property type="entry name" value="MYOPALLADIN ISOFORM X1"/>
    <property type="match status" value="1"/>
</dbReference>
<sequence>VKFRVKVKGFPPPRITWYKDGEILKSSKTCRIEKFGNRDYILTIDYASMHDDAEYTVSARNVAGEEKLSAQVIVEPQSELPIRKQKASSNTTSGASDSDSDRSISRLSLKPPAGPSFSSNALQSSKGSMQDKEDQLRINQIDRKVTVTQIQLNNETEKMRGVPEKDETPERRRLITDEALDVLKAADEIIQQEKDAAECGSKAVINGDEHSPIFQDNTNSDKVPSTFSLTQSSNGDSLVDDLILPDTLDEFPLQILRSRSPVHVKSDLELTLSGRNENKFSGREAGSERFHPK</sequence>
<evidence type="ECO:0000259" key="3">
    <source>
        <dbReference type="PROSITE" id="PS50835"/>
    </source>
</evidence>
<evidence type="ECO:0000256" key="1">
    <source>
        <dbReference type="ARBA" id="ARBA00023319"/>
    </source>
</evidence>
<name>A0A0B6Z0K6_9EUPU</name>
<feature type="compositionally biased region" description="Polar residues" evidence="2">
    <location>
        <begin position="116"/>
        <end position="128"/>
    </location>
</feature>
<feature type="region of interest" description="Disordered" evidence="2">
    <location>
        <begin position="74"/>
        <end position="140"/>
    </location>
</feature>
<dbReference type="Pfam" id="PF07679">
    <property type="entry name" value="I-set"/>
    <property type="match status" value="1"/>
</dbReference>
<dbReference type="PROSITE" id="PS50835">
    <property type="entry name" value="IG_LIKE"/>
    <property type="match status" value="1"/>
</dbReference>
<dbReference type="EMBL" id="HACG01015052">
    <property type="protein sequence ID" value="CEK61917.1"/>
    <property type="molecule type" value="Transcribed_RNA"/>
</dbReference>
<dbReference type="AlphaFoldDB" id="A0A0B6Z0K6"/>
<protein>
    <recommendedName>
        <fullName evidence="3">Ig-like domain-containing protein</fullName>
    </recommendedName>
</protein>
<feature type="compositionally biased region" description="Basic and acidic residues" evidence="2">
    <location>
        <begin position="276"/>
        <end position="293"/>
    </location>
</feature>
<dbReference type="InterPro" id="IPR013098">
    <property type="entry name" value="Ig_I-set"/>
</dbReference>
<evidence type="ECO:0000313" key="4">
    <source>
        <dbReference type="EMBL" id="CEK61917.1"/>
    </source>
</evidence>
<feature type="region of interest" description="Disordered" evidence="2">
    <location>
        <begin position="273"/>
        <end position="293"/>
    </location>
</feature>
<keyword evidence="1" id="KW-0393">Immunoglobulin domain</keyword>
<feature type="domain" description="Ig-like" evidence="3">
    <location>
        <begin position="1"/>
        <end position="69"/>
    </location>
</feature>
<feature type="compositionally biased region" description="Low complexity" evidence="2">
    <location>
        <begin position="87"/>
        <end position="97"/>
    </location>
</feature>
<feature type="compositionally biased region" description="Basic and acidic residues" evidence="2">
    <location>
        <begin position="129"/>
        <end position="140"/>
    </location>
</feature>
<dbReference type="PANTHER" id="PTHR47633">
    <property type="entry name" value="IMMUNOGLOBULIN"/>
    <property type="match status" value="1"/>
</dbReference>
<dbReference type="InterPro" id="IPR007110">
    <property type="entry name" value="Ig-like_dom"/>
</dbReference>
<accession>A0A0B6Z0K6</accession>
<feature type="non-terminal residue" evidence="4">
    <location>
        <position position="1"/>
    </location>
</feature>
<reference evidence="4" key="1">
    <citation type="submission" date="2014-12" db="EMBL/GenBank/DDBJ databases">
        <title>Insight into the proteome of Arion vulgaris.</title>
        <authorList>
            <person name="Aradska J."/>
            <person name="Bulat T."/>
            <person name="Smidak R."/>
            <person name="Sarate P."/>
            <person name="Gangsoo J."/>
            <person name="Sialana F."/>
            <person name="Bilban M."/>
            <person name="Lubec G."/>
        </authorList>
    </citation>
    <scope>NUCLEOTIDE SEQUENCE</scope>
    <source>
        <tissue evidence="4">Skin</tissue>
    </source>
</reference>
<gene>
    <name evidence="4" type="primary">ORF43663</name>
</gene>